<feature type="compositionally biased region" description="Low complexity" evidence="1">
    <location>
        <begin position="210"/>
        <end position="221"/>
    </location>
</feature>
<dbReference type="AlphaFoldDB" id="A0A809S2Z8"/>
<organism evidence="2 3">
    <name type="scientific">Candidatus Nitrosymbiomonas proteolyticus</name>
    <dbReference type="NCBI Taxonomy" id="2608984"/>
    <lineage>
        <taxon>Bacteria</taxon>
        <taxon>Bacillati</taxon>
        <taxon>Armatimonadota</taxon>
        <taxon>Armatimonadota incertae sedis</taxon>
        <taxon>Candidatus Nitrosymbiomonas</taxon>
    </lineage>
</organism>
<gene>
    <name evidence="2" type="ORF">NPRO_04610</name>
</gene>
<feature type="compositionally biased region" description="Low complexity" evidence="1">
    <location>
        <begin position="183"/>
        <end position="203"/>
    </location>
</feature>
<proteinExistence type="predicted"/>
<reference evidence="2" key="1">
    <citation type="journal article" name="DNA Res.">
        <title>The physiological potential of anammox bacteria as revealed by their core genome structure.</title>
        <authorList>
            <person name="Okubo T."/>
            <person name="Toyoda A."/>
            <person name="Fukuhara K."/>
            <person name="Uchiyama I."/>
            <person name="Harigaya Y."/>
            <person name="Kuroiwa M."/>
            <person name="Suzuki T."/>
            <person name="Murakami Y."/>
            <person name="Suwa Y."/>
            <person name="Takami H."/>
        </authorList>
    </citation>
    <scope>NUCLEOTIDE SEQUENCE</scope>
    <source>
        <strain evidence="2">317325-2</strain>
    </source>
</reference>
<evidence type="ECO:0000313" key="3">
    <source>
        <dbReference type="Proteomes" id="UP000662873"/>
    </source>
</evidence>
<name>A0A809S2Z8_9BACT</name>
<evidence type="ECO:0008006" key="4">
    <source>
        <dbReference type="Google" id="ProtNLM"/>
    </source>
</evidence>
<protein>
    <recommendedName>
        <fullName evidence="4">Zinc-finger domain-containing protein</fullName>
    </recommendedName>
</protein>
<evidence type="ECO:0000256" key="1">
    <source>
        <dbReference type="SAM" id="MobiDB-lite"/>
    </source>
</evidence>
<accession>A0A809S2Z8</accession>
<dbReference type="KEGG" id="npy:NPRO_04610"/>
<feature type="compositionally biased region" description="Polar residues" evidence="1">
    <location>
        <begin position="163"/>
        <end position="173"/>
    </location>
</feature>
<feature type="region of interest" description="Disordered" evidence="1">
    <location>
        <begin position="149"/>
        <end position="259"/>
    </location>
</feature>
<dbReference type="Proteomes" id="UP000662873">
    <property type="component" value="Chromosome"/>
</dbReference>
<sequence>MRVQDVECKLAQGQIQRYLAGESLSATATRQLRDHIHECARCSELVATRKRALESMVAVGSAVVQMEEPEAAPEPETTPQADPAQTLLDFVRQKATAFAPQQPQPEDRPKSRIHWKPLAWSTALALVLIVMSQISRDPTRLFGDRASEVSLSTPSKAAEVDTAATSQGSSTDGPQEPSPEPAPSSALTAANPSPAEAKAASPNVSETPNSSEPAAGASSEATRQPQPRLKPKTAAAQPATGPAASSIRVYDASGNPISR</sequence>
<evidence type="ECO:0000313" key="2">
    <source>
        <dbReference type="EMBL" id="BBO22866.1"/>
    </source>
</evidence>
<feature type="compositionally biased region" description="Low complexity" evidence="1">
    <location>
        <begin position="232"/>
        <end position="244"/>
    </location>
</feature>
<dbReference type="EMBL" id="AP021858">
    <property type="protein sequence ID" value="BBO22866.1"/>
    <property type="molecule type" value="Genomic_DNA"/>
</dbReference>